<accession>A0A3P7ZY78</accession>
<dbReference type="OrthoDB" id="10645514at2759"/>
<dbReference type="AlphaFoldDB" id="A0A183FTZ2"/>
<proteinExistence type="predicted"/>
<feature type="coiled-coil region" evidence="1">
    <location>
        <begin position="131"/>
        <end position="164"/>
    </location>
</feature>
<protein>
    <submittedName>
        <fullName evidence="3 5">Uncharacterized protein</fullName>
    </submittedName>
</protein>
<dbReference type="Proteomes" id="UP000050761">
    <property type="component" value="Unassembled WGS sequence"/>
</dbReference>
<feature type="region of interest" description="Disordered" evidence="2">
    <location>
        <begin position="201"/>
        <end position="253"/>
    </location>
</feature>
<name>A0A183FTZ2_HELPZ</name>
<sequence>MEVAPGQEVAPNGRVEEERSALVAVAESRGTRSVTNMSKNADMLDVDLEEEFRKLCGGHPEPMILQVCNRLERAIKDMEVLVIAEVAKAIRLDTRAELQWSRESAIIQRWVEVVLQSLESESRTEENGALLETARCQRSELEELREAKRQLEQRELELQQLRAAMDTQGASRIVGTEAKNSVKYRRGADVLKILRSESKATDETKAFQGSHRGALRATAPRDGQRPTQPGHGAGRRTLGEPDYNSERYGGERE</sequence>
<keyword evidence="4" id="KW-1185">Reference proteome</keyword>
<feature type="compositionally biased region" description="Basic and acidic residues" evidence="2">
    <location>
        <begin position="244"/>
        <end position="253"/>
    </location>
</feature>
<evidence type="ECO:0000256" key="2">
    <source>
        <dbReference type="SAM" id="MobiDB-lite"/>
    </source>
</evidence>
<evidence type="ECO:0000256" key="1">
    <source>
        <dbReference type="SAM" id="Coils"/>
    </source>
</evidence>
<evidence type="ECO:0000313" key="4">
    <source>
        <dbReference type="Proteomes" id="UP000050761"/>
    </source>
</evidence>
<organism evidence="4 5">
    <name type="scientific">Heligmosomoides polygyrus</name>
    <name type="common">Parasitic roundworm</name>
    <dbReference type="NCBI Taxonomy" id="6339"/>
    <lineage>
        <taxon>Eukaryota</taxon>
        <taxon>Metazoa</taxon>
        <taxon>Ecdysozoa</taxon>
        <taxon>Nematoda</taxon>
        <taxon>Chromadorea</taxon>
        <taxon>Rhabditida</taxon>
        <taxon>Rhabditina</taxon>
        <taxon>Rhabditomorpha</taxon>
        <taxon>Strongyloidea</taxon>
        <taxon>Heligmosomidae</taxon>
        <taxon>Heligmosomoides</taxon>
    </lineage>
</organism>
<accession>A0A183FTZ2</accession>
<evidence type="ECO:0000313" key="3">
    <source>
        <dbReference type="EMBL" id="VDO89174.1"/>
    </source>
</evidence>
<keyword evidence="1" id="KW-0175">Coiled coil</keyword>
<reference evidence="5" key="2">
    <citation type="submission" date="2019-09" db="UniProtKB">
        <authorList>
            <consortium name="WormBaseParasite"/>
        </authorList>
    </citation>
    <scope>IDENTIFICATION</scope>
</reference>
<reference evidence="3 4" key="1">
    <citation type="submission" date="2018-11" db="EMBL/GenBank/DDBJ databases">
        <authorList>
            <consortium name="Pathogen Informatics"/>
        </authorList>
    </citation>
    <scope>NUCLEOTIDE SEQUENCE [LARGE SCALE GENOMIC DNA]</scope>
</reference>
<gene>
    <name evidence="3" type="ORF">HPBE_LOCUS11596</name>
</gene>
<evidence type="ECO:0000313" key="5">
    <source>
        <dbReference type="WBParaSite" id="HPBE_0001159901-mRNA-1"/>
    </source>
</evidence>
<dbReference type="EMBL" id="UZAH01027162">
    <property type="protein sequence ID" value="VDO89174.1"/>
    <property type="molecule type" value="Genomic_DNA"/>
</dbReference>
<dbReference type="WBParaSite" id="HPBE_0001159901-mRNA-1">
    <property type="protein sequence ID" value="HPBE_0001159901-mRNA-1"/>
    <property type="gene ID" value="HPBE_0001159901"/>
</dbReference>